<gene>
    <name evidence="2" type="ORF">Pro02_67260</name>
</gene>
<proteinExistence type="predicted"/>
<evidence type="ECO:0000256" key="1">
    <source>
        <dbReference type="SAM" id="MobiDB-lite"/>
    </source>
</evidence>
<evidence type="ECO:0000313" key="2">
    <source>
        <dbReference type="EMBL" id="GIH88318.1"/>
    </source>
</evidence>
<protein>
    <submittedName>
        <fullName evidence="2">Uncharacterized protein</fullName>
    </submittedName>
</protein>
<keyword evidence="3" id="KW-1185">Reference proteome</keyword>
<organism evidence="2 3">
    <name type="scientific">Planobispora rosea</name>
    <dbReference type="NCBI Taxonomy" id="35762"/>
    <lineage>
        <taxon>Bacteria</taxon>
        <taxon>Bacillati</taxon>
        <taxon>Actinomycetota</taxon>
        <taxon>Actinomycetes</taxon>
        <taxon>Streptosporangiales</taxon>
        <taxon>Streptosporangiaceae</taxon>
        <taxon>Planobispora</taxon>
    </lineage>
</organism>
<sequence>MYPATPPPSAHVHENAAWARYLLAISSPRAAQVIRERALERRRRVRHRDPGPDHWRRTDILAQTALDLNRPQTDDWAPPADEEEVDERTLALARARTRARLERAARSTPGPHGGGPPRT</sequence>
<feature type="region of interest" description="Disordered" evidence="1">
    <location>
        <begin position="96"/>
        <end position="119"/>
    </location>
</feature>
<name>A0A8J3SEL8_PLARO</name>
<dbReference type="Proteomes" id="UP000655044">
    <property type="component" value="Unassembled WGS sequence"/>
</dbReference>
<evidence type="ECO:0000313" key="3">
    <source>
        <dbReference type="Proteomes" id="UP000655044"/>
    </source>
</evidence>
<comment type="caution">
    <text evidence="2">The sequence shown here is derived from an EMBL/GenBank/DDBJ whole genome shotgun (WGS) entry which is preliminary data.</text>
</comment>
<dbReference type="EMBL" id="BOOI01000078">
    <property type="protein sequence ID" value="GIH88318.1"/>
    <property type="molecule type" value="Genomic_DNA"/>
</dbReference>
<reference evidence="2" key="1">
    <citation type="submission" date="2021-01" db="EMBL/GenBank/DDBJ databases">
        <title>Whole genome shotgun sequence of Planobispora rosea NBRC 15558.</title>
        <authorList>
            <person name="Komaki H."/>
            <person name="Tamura T."/>
        </authorList>
    </citation>
    <scope>NUCLEOTIDE SEQUENCE</scope>
    <source>
        <strain evidence="2">NBRC 15558</strain>
    </source>
</reference>
<dbReference type="AlphaFoldDB" id="A0A8J3SEL8"/>
<accession>A0A8J3SEL8</accession>
<dbReference type="RefSeq" id="WP_068922302.1">
    <property type="nucleotide sequence ID" value="NZ_BMQP01000028.1"/>
</dbReference>